<dbReference type="PROSITE" id="PS00108">
    <property type="entry name" value="PROTEIN_KINASE_ST"/>
    <property type="match status" value="1"/>
</dbReference>
<dbReference type="Proteomes" id="UP000541444">
    <property type="component" value="Unassembled WGS sequence"/>
</dbReference>
<dbReference type="EMBL" id="JACGCM010001011">
    <property type="protein sequence ID" value="KAF6162807.1"/>
    <property type="molecule type" value="Genomic_DNA"/>
</dbReference>
<dbReference type="InterPro" id="IPR000719">
    <property type="entry name" value="Prot_kinase_dom"/>
</dbReference>
<dbReference type="SMART" id="SM00220">
    <property type="entry name" value="S_TKc"/>
    <property type="match status" value="1"/>
</dbReference>
<dbReference type="GO" id="GO:0005524">
    <property type="term" value="F:ATP binding"/>
    <property type="evidence" value="ECO:0007669"/>
    <property type="project" value="InterPro"/>
</dbReference>
<dbReference type="InterPro" id="IPR036397">
    <property type="entry name" value="RNaseH_sf"/>
</dbReference>
<dbReference type="GO" id="GO:0004523">
    <property type="term" value="F:RNA-DNA hybrid ribonuclease activity"/>
    <property type="evidence" value="ECO:0007669"/>
    <property type="project" value="InterPro"/>
</dbReference>
<dbReference type="InterPro" id="IPR011009">
    <property type="entry name" value="Kinase-like_dom_sf"/>
</dbReference>
<dbReference type="OrthoDB" id="1711006at2759"/>
<evidence type="ECO:0000259" key="2">
    <source>
        <dbReference type="PROSITE" id="PS50011"/>
    </source>
</evidence>
<dbReference type="InterPro" id="IPR008271">
    <property type="entry name" value="Ser/Thr_kinase_AS"/>
</dbReference>
<gene>
    <name evidence="4" type="ORF">GIB67_029076</name>
</gene>
<dbReference type="Pfam" id="PF13456">
    <property type="entry name" value="RVT_3"/>
    <property type="match status" value="1"/>
</dbReference>
<evidence type="ECO:0000313" key="5">
    <source>
        <dbReference type="Proteomes" id="UP000541444"/>
    </source>
</evidence>
<dbReference type="InterPro" id="IPR002156">
    <property type="entry name" value="RNaseH_domain"/>
</dbReference>
<feature type="domain" description="Protein kinase" evidence="2">
    <location>
        <begin position="236"/>
        <end position="558"/>
    </location>
</feature>
<dbReference type="Pfam" id="PF00069">
    <property type="entry name" value="Pkinase"/>
    <property type="match status" value="1"/>
</dbReference>
<dbReference type="InterPro" id="IPR044730">
    <property type="entry name" value="RNase_H-like_dom_plant"/>
</dbReference>
<feature type="domain" description="RNase H type-1" evidence="3">
    <location>
        <begin position="189"/>
        <end position="332"/>
    </location>
</feature>
<dbReference type="InterPro" id="IPR012337">
    <property type="entry name" value="RNaseH-like_sf"/>
</dbReference>
<dbReference type="PANTHER" id="PTHR47976:SF115">
    <property type="entry name" value="RECEPTOR-LIKE SERINE_THREONINE-PROTEIN KINASE"/>
    <property type="match status" value="1"/>
</dbReference>
<comment type="caution">
    <text evidence="4">The sequence shown here is derived from an EMBL/GenBank/DDBJ whole genome shotgun (WGS) entry which is preliminary data.</text>
</comment>
<organism evidence="4 5">
    <name type="scientific">Kingdonia uniflora</name>
    <dbReference type="NCBI Taxonomy" id="39325"/>
    <lineage>
        <taxon>Eukaryota</taxon>
        <taxon>Viridiplantae</taxon>
        <taxon>Streptophyta</taxon>
        <taxon>Embryophyta</taxon>
        <taxon>Tracheophyta</taxon>
        <taxon>Spermatophyta</taxon>
        <taxon>Magnoliopsida</taxon>
        <taxon>Ranunculales</taxon>
        <taxon>Circaeasteraceae</taxon>
        <taxon>Kingdonia</taxon>
    </lineage>
</organism>
<dbReference type="Gene3D" id="3.30.420.10">
    <property type="entry name" value="Ribonuclease H-like superfamily/Ribonuclease H"/>
    <property type="match status" value="1"/>
</dbReference>
<dbReference type="InterPro" id="IPR051343">
    <property type="entry name" value="G-type_lectin_kinases/EP1-like"/>
</dbReference>
<proteinExistence type="predicted"/>
<sequence>MPLTLSAEEMTFTPPEAERFCMASTEPSPAYGRHYQEERHSLGLGLSPTPQQLKTETHTLLHCPPAASLWQRDTNCFSYNPITPTDTWRTILERGKSSSPYIKDLWVAMVFSICSNVWNARNKWHSDGFKIAIHKIMLNILMNIADAAHLSQHTMNNTVHDLKIIKTLNVQCKPRKHSNIESCRWLLPKANEVKIYCDGSVMGNPGPAGIGMMYKNNTGEVLGTFSKSIGQATNYIAEITTIISGVQRVVARGWRRVWVVSDSAAAIKVFLKDSIPWKKSLDNWIYPMKYGLTGQFLPWKLRNLDGFVAMVERFAGELHIEKAPEVTHFGGESFPEDIYSPIAETGGAFFVVYDLLPNGSLDTWIFPRTGDACIQFVSWKLRYKVVVDVARALVYLHHDYQGRAYQGRLYKFIYIFGPFFGGPCVVAHVAHPHGRAWCILHLDIKPENILLDDDLQAVVSDFGLSKLMNKDKSEVHTKMIRGTAGYMTPEWFLGNVISDKCDIYSYGKVLLDLFFGQRYVCLDQNGDDIYVKGGNSGLEQRTFHAFMREKLPEKNLVL</sequence>
<name>A0A7J7N6P0_9MAGN</name>
<dbReference type="GO" id="GO:0004672">
    <property type="term" value="F:protein kinase activity"/>
    <property type="evidence" value="ECO:0007669"/>
    <property type="project" value="InterPro"/>
</dbReference>
<dbReference type="SUPFAM" id="SSF53098">
    <property type="entry name" value="Ribonuclease H-like"/>
    <property type="match status" value="1"/>
</dbReference>
<keyword evidence="5" id="KW-1185">Reference proteome</keyword>
<evidence type="ECO:0000259" key="3">
    <source>
        <dbReference type="PROSITE" id="PS50879"/>
    </source>
</evidence>
<dbReference type="AlphaFoldDB" id="A0A7J7N6P0"/>
<protein>
    <submittedName>
        <fullName evidence="4">Uncharacterized protein</fullName>
    </submittedName>
</protein>
<dbReference type="Gene3D" id="1.10.510.10">
    <property type="entry name" value="Transferase(Phosphotransferase) domain 1"/>
    <property type="match status" value="2"/>
</dbReference>
<dbReference type="SUPFAM" id="SSF56112">
    <property type="entry name" value="Protein kinase-like (PK-like)"/>
    <property type="match status" value="1"/>
</dbReference>
<evidence type="ECO:0000256" key="1">
    <source>
        <dbReference type="ARBA" id="ARBA00022729"/>
    </source>
</evidence>
<evidence type="ECO:0000313" key="4">
    <source>
        <dbReference type="EMBL" id="KAF6162807.1"/>
    </source>
</evidence>
<dbReference type="CDD" id="cd06222">
    <property type="entry name" value="RNase_H_like"/>
    <property type="match status" value="1"/>
</dbReference>
<reference evidence="4 5" key="1">
    <citation type="journal article" date="2020" name="IScience">
        <title>Genome Sequencing of the Endangered Kingdonia uniflora (Circaeasteraceae, Ranunculales) Reveals Potential Mechanisms of Evolutionary Specialization.</title>
        <authorList>
            <person name="Sun Y."/>
            <person name="Deng T."/>
            <person name="Zhang A."/>
            <person name="Moore M.J."/>
            <person name="Landis J.B."/>
            <person name="Lin N."/>
            <person name="Zhang H."/>
            <person name="Zhang X."/>
            <person name="Huang J."/>
            <person name="Zhang X."/>
            <person name="Sun H."/>
            <person name="Wang H."/>
        </authorList>
    </citation>
    <scope>NUCLEOTIDE SEQUENCE [LARGE SCALE GENOMIC DNA]</scope>
    <source>
        <strain evidence="4">TB1705</strain>
        <tissue evidence="4">Leaf</tissue>
    </source>
</reference>
<accession>A0A7J7N6P0</accession>
<dbReference type="PROSITE" id="PS50011">
    <property type="entry name" value="PROTEIN_KINASE_DOM"/>
    <property type="match status" value="1"/>
</dbReference>
<dbReference type="GO" id="GO:0003676">
    <property type="term" value="F:nucleic acid binding"/>
    <property type="evidence" value="ECO:0007669"/>
    <property type="project" value="InterPro"/>
</dbReference>
<keyword evidence="1" id="KW-0732">Signal</keyword>
<dbReference type="PROSITE" id="PS50879">
    <property type="entry name" value="RNASE_H_1"/>
    <property type="match status" value="1"/>
</dbReference>
<dbReference type="PANTHER" id="PTHR47976">
    <property type="entry name" value="G-TYPE LECTIN S-RECEPTOR-LIKE SERINE/THREONINE-PROTEIN KINASE SD2-5"/>
    <property type="match status" value="1"/>
</dbReference>